<protein>
    <submittedName>
        <fullName evidence="1">Ovule protein</fullName>
    </submittedName>
</protein>
<reference evidence="1" key="1">
    <citation type="submission" date="2019-11" db="UniProtKB">
        <authorList>
            <consortium name="WormBaseParasite"/>
        </authorList>
    </citation>
    <scope>IDENTIFICATION</scope>
</reference>
<dbReference type="WBParaSite" id="MCU_014432-RA">
    <property type="protein sequence ID" value="MCU_014432-RA"/>
    <property type="gene ID" value="MCU_014432"/>
</dbReference>
<dbReference type="AlphaFoldDB" id="A0A5K3G7E4"/>
<proteinExistence type="predicted"/>
<sequence>MGQSAPIRRNRTQLTTFCTTGFTGLAKRGLFACSKRRSKNEDSEVQLKNTAPRKLSHVDQSTQCHITQKCLHDDNEIQEII</sequence>
<accession>A0A5K3G7E4</accession>
<organism evidence="1">
    <name type="scientific">Mesocestoides corti</name>
    <name type="common">Flatworm</name>
    <dbReference type="NCBI Taxonomy" id="53468"/>
    <lineage>
        <taxon>Eukaryota</taxon>
        <taxon>Metazoa</taxon>
        <taxon>Spiralia</taxon>
        <taxon>Lophotrochozoa</taxon>
        <taxon>Platyhelminthes</taxon>
        <taxon>Cestoda</taxon>
        <taxon>Eucestoda</taxon>
        <taxon>Cyclophyllidea</taxon>
        <taxon>Mesocestoididae</taxon>
        <taxon>Mesocestoides</taxon>
    </lineage>
</organism>
<name>A0A5K3G7E4_MESCO</name>
<evidence type="ECO:0000313" key="1">
    <source>
        <dbReference type="WBParaSite" id="MCU_014432-RA"/>
    </source>
</evidence>